<keyword evidence="4" id="KW-1185">Reference proteome</keyword>
<evidence type="ECO:0000256" key="1">
    <source>
        <dbReference type="SAM" id="MobiDB-lite"/>
    </source>
</evidence>
<keyword evidence="2" id="KW-0472">Membrane</keyword>
<gene>
    <name evidence="3" type="ORF">NB063_13805</name>
</gene>
<feature type="region of interest" description="Disordered" evidence="1">
    <location>
        <begin position="74"/>
        <end position="140"/>
    </location>
</feature>
<protein>
    <submittedName>
        <fullName evidence="3">Uncharacterized protein</fullName>
    </submittedName>
</protein>
<feature type="compositionally biased region" description="Basic and acidic residues" evidence="1">
    <location>
        <begin position="112"/>
        <end position="125"/>
    </location>
</feature>
<comment type="caution">
    <text evidence="3">The sequence shown here is derived from an EMBL/GenBank/DDBJ whole genome shotgun (WGS) entry which is preliminary data.</text>
</comment>
<dbReference type="PROSITE" id="PS51257">
    <property type="entry name" value="PROKAR_LIPOPROTEIN"/>
    <property type="match status" value="1"/>
</dbReference>
<accession>A0ABT0U455</accession>
<evidence type="ECO:0000256" key="2">
    <source>
        <dbReference type="SAM" id="Phobius"/>
    </source>
</evidence>
<proteinExistence type="predicted"/>
<dbReference type="EMBL" id="JAMQBK010000036">
    <property type="protein sequence ID" value="MCM2371682.1"/>
    <property type="molecule type" value="Genomic_DNA"/>
</dbReference>
<keyword evidence="2" id="KW-1133">Transmembrane helix</keyword>
<evidence type="ECO:0000313" key="3">
    <source>
        <dbReference type="EMBL" id="MCM2371682.1"/>
    </source>
</evidence>
<feature type="compositionally biased region" description="Polar residues" evidence="1">
    <location>
        <begin position="90"/>
        <end position="99"/>
    </location>
</feature>
<evidence type="ECO:0000313" key="4">
    <source>
        <dbReference type="Proteomes" id="UP001202961"/>
    </source>
</evidence>
<reference evidence="3 4" key="1">
    <citation type="journal article" date="2022" name="Syst. Appl. Microbiol.">
        <title>Rhodopirellula aestuarii sp. nov., a novel member of the genus Rhodopirellula isolated from brackish sediments collected in the Tagus River estuary, Portugal.</title>
        <authorList>
            <person name="Vitorino I.R."/>
            <person name="Klimek D."/>
            <person name="Calusinska M."/>
            <person name="Lobo-da-Cunha A."/>
            <person name="Vasconcelos V."/>
            <person name="Lage O.M."/>
        </authorList>
    </citation>
    <scope>NUCLEOTIDE SEQUENCE [LARGE SCALE GENOMIC DNA]</scope>
    <source>
        <strain evidence="3 4">ICT_H3.1</strain>
    </source>
</reference>
<keyword evidence="2" id="KW-0812">Transmembrane</keyword>
<feature type="transmembrane region" description="Helical" evidence="2">
    <location>
        <begin position="12"/>
        <end position="31"/>
    </location>
</feature>
<dbReference type="RefSeq" id="WP_250929315.1">
    <property type="nucleotide sequence ID" value="NZ_JAMQBK010000036.1"/>
</dbReference>
<sequence length="211" mass="23264">MDTYPYRPYRRVLYVVAGVWLIVACGSILYERSVVPIADNEAPQVLSTADMVMIAVLSGMIAFGSIMPGWSIIIPPPEPSEPEPEAPEPNTNALATTKQPVKDTGTPLEPQKGPERERLDEKSNENDEIQDDDAPPQPLSPRALAIERLGHAFLIGMMIRIAGTVALFLSSSYYMDASPTRIGIWVLAWHLVLLMTEVITLSREIRIPTPS</sequence>
<feature type="transmembrane region" description="Helical" evidence="2">
    <location>
        <begin position="182"/>
        <end position="201"/>
    </location>
</feature>
<feature type="transmembrane region" description="Helical" evidence="2">
    <location>
        <begin position="51"/>
        <end position="73"/>
    </location>
</feature>
<organism evidence="3 4">
    <name type="scientific">Aporhodopirellula aestuarii</name>
    <dbReference type="NCBI Taxonomy" id="2950107"/>
    <lineage>
        <taxon>Bacteria</taxon>
        <taxon>Pseudomonadati</taxon>
        <taxon>Planctomycetota</taxon>
        <taxon>Planctomycetia</taxon>
        <taxon>Pirellulales</taxon>
        <taxon>Pirellulaceae</taxon>
        <taxon>Aporhodopirellula</taxon>
    </lineage>
</organism>
<feature type="transmembrane region" description="Helical" evidence="2">
    <location>
        <begin position="149"/>
        <end position="170"/>
    </location>
</feature>
<dbReference type="Proteomes" id="UP001202961">
    <property type="component" value="Unassembled WGS sequence"/>
</dbReference>
<name>A0ABT0U455_9BACT</name>